<sequence>MLRPDQTEAIDPFQVSLMRPLLPNFFNRSISWTQKRNANFTRRFTGSAIKVVGAKGPSAAGYAVFMDGTPVAGTFDAIAEQFVAIQTLFARDGLSAAVEHSVVVVNSGGGFLYFDYANVTSASIEGVHSSSISAVATSAIKSPVATSLTPSGNGQLTPAALAQLSAPYNFKWSGGVYFVIVFAAIMSLLLIGLVLNHIHQGSKARTEAHQSFFSGDPSKHPRQPTKAPSKLESLKRFRKSRISPPHVESAESSPTDVQPPFDQASSVDLLTWNHPPPRLRPRDLDDDVSSHKSGREGNQMTLAEALRQDRTFPPVSGVTRSQATRDMF</sequence>
<reference evidence="1" key="1">
    <citation type="submission" date="2023-04" db="EMBL/GenBank/DDBJ databases">
        <title>Draft Genome sequencing of Naganishia species isolated from polar environments using Oxford Nanopore Technology.</title>
        <authorList>
            <person name="Leo P."/>
            <person name="Venkateswaran K."/>
        </authorList>
    </citation>
    <scope>NUCLEOTIDE SEQUENCE</scope>
    <source>
        <strain evidence="1">MNA-CCFEE 5262</strain>
    </source>
</reference>
<dbReference type="EMBL" id="JASBWS010000067">
    <property type="protein sequence ID" value="KAJ9101964.1"/>
    <property type="molecule type" value="Genomic_DNA"/>
</dbReference>
<gene>
    <name evidence="1" type="ORF">QFC20_005113</name>
</gene>
<evidence type="ECO:0000313" key="1">
    <source>
        <dbReference type="EMBL" id="KAJ9101964.1"/>
    </source>
</evidence>
<keyword evidence="2" id="KW-1185">Reference proteome</keyword>
<evidence type="ECO:0000313" key="2">
    <source>
        <dbReference type="Proteomes" id="UP001230649"/>
    </source>
</evidence>
<organism evidence="1 2">
    <name type="scientific">Naganishia adeliensis</name>
    <dbReference type="NCBI Taxonomy" id="92952"/>
    <lineage>
        <taxon>Eukaryota</taxon>
        <taxon>Fungi</taxon>
        <taxon>Dikarya</taxon>
        <taxon>Basidiomycota</taxon>
        <taxon>Agaricomycotina</taxon>
        <taxon>Tremellomycetes</taxon>
        <taxon>Filobasidiales</taxon>
        <taxon>Filobasidiaceae</taxon>
        <taxon>Naganishia</taxon>
    </lineage>
</organism>
<name>A0ACC2VRA6_9TREE</name>
<protein>
    <submittedName>
        <fullName evidence="1">Uncharacterized protein</fullName>
    </submittedName>
</protein>
<accession>A0ACC2VRA6</accession>
<comment type="caution">
    <text evidence="1">The sequence shown here is derived from an EMBL/GenBank/DDBJ whole genome shotgun (WGS) entry which is preliminary data.</text>
</comment>
<dbReference type="Proteomes" id="UP001230649">
    <property type="component" value="Unassembled WGS sequence"/>
</dbReference>
<proteinExistence type="predicted"/>